<accession>A0A1H3K5G4</accession>
<feature type="binding site" evidence="4">
    <location>
        <begin position="133"/>
        <end position="141"/>
    </location>
    <ligand>
        <name>ATP</name>
        <dbReference type="ChEBI" id="CHEBI:30616"/>
    </ligand>
</feature>
<keyword evidence="2 4" id="KW-0547">Nucleotide-binding</keyword>
<dbReference type="GO" id="GO:0009396">
    <property type="term" value="P:folic acid-containing compound biosynthetic process"/>
    <property type="evidence" value="ECO:0007669"/>
    <property type="project" value="TreeGrafter"/>
</dbReference>
<dbReference type="Proteomes" id="UP000199230">
    <property type="component" value="Unassembled WGS sequence"/>
</dbReference>
<evidence type="ECO:0000256" key="5">
    <source>
        <dbReference type="RuleBase" id="RU361279"/>
    </source>
</evidence>
<reference evidence="6 7" key="1">
    <citation type="submission" date="2016-10" db="EMBL/GenBank/DDBJ databases">
        <authorList>
            <person name="de Groot N.N."/>
        </authorList>
    </citation>
    <scope>NUCLEOTIDE SEQUENCE [LARGE SCALE GENOMIC DNA]</scope>
    <source>
        <strain evidence="6 7">APO</strain>
    </source>
</reference>
<dbReference type="PANTHER" id="PTHR23407:SF1">
    <property type="entry name" value="5-FORMYLTETRAHYDROFOLATE CYCLO-LIGASE"/>
    <property type="match status" value="1"/>
</dbReference>
<organism evidence="6 7">
    <name type="scientific">Tindallia californiensis</name>
    <dbReference type="NCBI Taxonomy" id="159292"/>
    <lineage>
        <taxon>Bacteria</taxon>
        <taxon>Bacillati</taxon>
        <taxon>Bacillota</taxon>
        <taxon>Clostridia</taxon>
        <taxon>Peptostreptococcales</taxon>
        <taxon>Tindalliaceae</taxon>
        <taxon>Tindallia</taxon>
    </lineage>
</organism>
<comment type="similarity">
    <text evidence="1 5">Belongs to the 5-formyltetrahydrofolate cyclo-ligase family.</text>
</comment>
<dbReference type="GO" id="GO:0035999">
    <property type="term" value="P:tetrahydrofolate interconversion"/>
    <property type="evidence" value="ECO:0007669"/>
    <property type="project" value="TreeGrafter"/>
</dbReference>
<dbReference type="GO" id="GO:0005524">
    <property type="term" value="F:ATP binding"/>
    <property type="evidence" value="ECO:0007669"/>
    <property type="project" value="UniProtKB-KW"/>
</dbReference>
<sequence length="195" mass="22624">MKQTIRKKMIAQRESLKVDQVKQKSTSIHHHLFQTEAWKKANHMMIYLDFRNEVQTFSLIELFLAQNKHIYIPVTNPSNHHLTVSELIEPSQDLQVAHFGLLEPKPEALRPSDPQILDLVIVPGVVFDREGYRIGFGAGYYDRFLPKLRQNAHLISLVYDFQLVPRVPREPHDIPVQRIITESEIINCKKTGSHS</sequence>
<dbReference type="Gene3D" id="3.40.50.10420">
    <property type="entry name" value="NagB/RpiA/CoA transferase-like"/>
    <property type="match status" value="1"/>
</dbReference>
<dbReference type="Pfam" id="PF01812">
    <property type="entry name" value="5-FTHF_cyc-lig"/>
    <property type="match status" value="1"/>
</dbReference>
<dbReference type="EC" id="6.3.3.2" evidence="5"/>
<keyword evidence="6" id="KW-0436">Ligase</keyword>
<name>A0A1H3K5G4_9FIRM</name>
<dbReference type="OrthoDB" id="9801938at2"/>
<dbReference type="RefSeq" id="WP_093311042.1">
    <property type="nucleotide sequence ID" value="NZ_FNPV01000002.1"/>
</dbReference>
<dbReference type="AlphaFoldDB" id="A0A1H3K5G4"/>
<dbReference type="GO" id="GO:0046872">
    <property type="term" value="F:metal ion binding"/>
    <property type="evidence" value="ECO:0007669"/>
    <property type="project" value="UniProtKB-KW"/>
</dbReference>
<evidence type="ECO:0000313" key="6">
    <source>
        <dbReference type="EMBL" id="SDY46764.1"/>
    </source>
</evidence>
<proteinExistence type="inferred from homology"/>
<dbReference type="NCBIfam" id="TIGR02727">
    <property type="entry name" value="MTHFS_bact"/>
    <property type="match status" value="1"/>
</dbReference>
<keyword evidence="3 4" id="KW-0067">ATP-binding</keyword>
<dbReference type="InterPro" id="IPR037171">
    <property type="entry name" value="NagB/RpiA_transferase-like"/>
</dbReference>
<protein>
    <recommendedName>
        <fullName evidence="5">5-formyltetrahydrofolate cyclo-ligase</fullName>
        <ecNumber evidence="5">6.3.3.2</ecNumber>
    </recommendedName>
</protein>
<dbReference type="PANTHER" id="PTHR23407">
    <property type="entry name" value="ATPASE INHIBITOR/5-FORMYLTETRAHYDROFOLATE CYCLO-LIGASE"/>
    <property type="match status" value="1"/>
</dbReference>
<feature type="binding site" evidence="4">
    <location>
        <position position="48"/>
    </location>
    <ligand>
        <name>substrate</name>
    </ligand>
</feature>
<keyword evidence="5" id="KW-0479">Metal-binding</keyword>
<gene>
    <name evidence="6" type="ORF">SAMN05192546_102214</name>
</gene>
<comment type="cofactor">
    <cofactor evidence="5">
        <name>Mg(2+)</name>
        <dbReference type="ChEBI" id="CHEBI:18420"/>
    </cofactor>
</comment>
<comment type="catalytic activity">
    <reaction evidence="5">
        <text>(6S)-5-formyl-5,6,7,8-tetrahydrofolate + ATP = (6R)-5,10-methenyltetrahydrofolate + ADP + phosphate</text>
        <dbReference type="Rhea" id="RHEA:10488"/>
        <dbReference type="ChEBI" id="CHEBI:30616"/>
        <dbReference type="ChEBI" id="CHEBI:43474"/>
        <dbReference type="ChEBI" id="CHEBI:57455"/>
        <dbReference type="ChEBI" id="CHEBI:57457"/>
        <dbReference type="ChEBI" id="CHEBI:456216"/>
        <dbReference type="EC" id="6.3.3.2"/>
    </reaction>
</comment>
<dbReference type="PIRSF" id="PIRSF006806">
    <property type="entry name" value="FTHF_cligase"/>
    <property type="match status" value="1"/>
</dbReference>
<dbReference type="InterPro" id="IPR002698">
    <property type="entry name" value="FTHF_cligase"/>
</dbReference>
<feature type="binding site" evidence="4">
    <location>
        <begin position="2"/>
        <end position="6"/>
    </location>
    <ligand>
        <name>ATP</name>
        <dbReference type="ChEBI" id="CHEBI:30616"/>
    </ligand>
</feature>
<dbReference type="STRING" id="159292.SAMN05192546_102214"/>
<dbReference type="InterPro" id="IPR024185">
    <property type="entry name" value="FTHF_cligase-like_sf"/>
</dbReference>
<evidence type="ECO:0000313" key="7">
    <source>
        <dbReference type="Proteomes" id="UP000199230"/>
    </source>
</evidence>
<keyword evidence="7" id="KW-1185">Reference proteome</keyword>
<dbReference type="EMBL" id="FNPV01000002">
    <property type="protein sequence ID" value="SDY46764.1"/>
    <property type="molecule type" value="Genomic_DNA"/>
</dbReference>
<keyword evidence="5" id="KW-0460">Magnesium</keyword>
<evidence type="ECO:0000256" key="1">
    <source>
        <dbReference type="ARBA" id="ARBA00010638"/>
    </source>
</evidence>
<evidence type="ECO:0000256" key="3">
    <source>
        <dbReference type="ARBA" id="ARBA00022840"/>
    </source>
</evidence>
<dbReference type="SUPFAM" id="SSF100950">
    <property type="entry name" value="NagB/RpiA/CoA transferase-like"/>
    <property type="match status" value="1"/>
</dbReference>
<evidence type="ECO:0000256" key="2">
    <source>
        <dbReference type="ARBA" id="ARBA00022741"/>
    </source>
</evidence>
<dbReference type="GO" id="GO:0030272">
    <property type="term" value="F:5-formyltetrahydrofolate cyclo-ligase activity"/>
    <property type="evidence" value="ECO:0007669"/>
    <property type="project" value="UniProtKB-EC"/>
</dbReference>
<evidence type="ECO:0000256" key="4">
    <source>
        <dbReference type="PIRSR" id="PIRSR006806-1"/>
    </source>
</evidence>
<feature type="binding site" evidence="4">
    <location>
        <position position="53"/>
    </location>
    <ligand>
        <name>substrate</name>
    </ligand>
</feature>